<dbReference type="PANTHER" id="PTHR34203">
    <property type="entry name" value="METHYLTRANSFERASE, FKBM FAMILY PROTEIN"/>
    <property type="match status" value="1"/>
</dbReference>
<accession>A0ABY5RMF7</accession>
<dbReference type="InterPro" id="IPR029063">
    <property type="entry name" value="SAM-dependent_MTases_sf"/>
</dbReference>
<dbReference type="EMBL" id="CP102845">
    <property type="protein sequence ID" value="UVF18401.1"/>
    <property type="molecule type" value="Genomic_DNA"/>
</dbReference>
<gene>
    <name evidence="2" type="ORF">HPT29_018080</name>
</gene>
<keyword evidence="2" id="KW-0489">Methyltransferase</keyword>
<sequence>MISKEWIPIGVRRAIPNPIKQLPWRVQWMRSTSRYKDDYIKTVSSLIGWTIKEICSSELRYVTSGGMELLTMPNNISAFQDQIAGGFETNLLMHFRRALSPGSVVCDVGGNIGVYALEAARVVGQTGKVISYEAHPYTFDFLTRNINLHRFDNVIPLNVAVGDTEGSIFLNYGQGNSGSTHVALNQEGIEVPMVTLDESLRRHGIVYLDYLKIDVEGYELPVLRGALNIIKQSPSLIIQIEVDQGNLSRFGNDTNELVDFLLQLGFEPRGVAPDGSTTSVNPYTVKYGDLIWRRPE</sequence>
<dbReference type="GO" id="GO:0032259">
    <property type="term" value="P:methylation"/>
    <property type="evidence" value="ECO:0007669"/>
    <property type="project" value="UniProtKB-KW"/>
</dbReference>
<dbReference type="Pfam" id="PF05050">
    <property type="entry name" value="Methyltransf_21"/>
    <property type="match status" value="1"/>
</dbReference>
<dbReference type="Proteomes" id="UP001017257">
    <property type="component" value="Chromosome"/>
</dbReference>
<evidence type="ECO:0000313" key="2">
    <source>
        <dbReference type="EMBL" id="UVF18401.1"/>
    </source>
</evidence>
<dbReference type="InterPro" id="IPR006342">
    <property type="entry name" value="FkbM_mtfrase"/>
</dbReference>
<proteinExistence type="predicted"/>
<feature type="domain" description="Methyltransferase FkbM" evidence="1">
    <location>
        <begin position="107"/>
        <end position="267"/>
    </location>
</feature>
<dbReference type="PANTHER" id="PTHR34203:SF15">
    <property type="entry name" value="SLL1173 PROTEIN"/>
    <property type="match status" value="1"/>
</dbReference>
<dbReference type="SUPFAM" id="SSF53335">
    <property type="entry name" value="S-adenosyl-L-methionine-dependent methyltransferases"/>
    <property type="match status" value="1"/>
</dbReference>
<keyword evidence="3" id="KW-1185">Reference proteome</keyword>
<dbReference type="RefSeq" id="WP_173947180.1">
    <property type="nucleotide sequence ID" value="NZ_CP102845.1"/>
</dbReference>
<organism evidence="2 3">
    <name type="scientific">Microvirga terrae</name>
    <dbReference type="NCBI Taxonomy" id="2740529"/>
    <lineage>
        <taxon>Bacteria</taxon>
        <taxon>Pseudomonadati</taxon>
        <taxon>Pseudomonadota</taxon>
        <taxon>Alphaproteobacteria</taxon>
        <taxon>Hyphomicrobiales</taxon>
        <taxon>Methylobacteriaceae</taxon>
        <taxon>Microvirga</taxon>
    </lineage>
</organism>
<protein>
    <submittedName>
        <fullName evidence="2">FkbM family methyltransferase</fullName>
    </submittedName>
</protein>
<reference evidence="2" key="1">
    <citation type="submission" date="2022-08" db="EMBL/GenBank/DDBJ databases">
        <title>Microvirga terrae sp. nov., isolated from soil.</title>
        <authorList>
            <person name="Kim K.H."/>
            <person name="Seo Y.L."/>
            <person name="Kim J.M."/>
            <person name="Lee J.K."/>
            <person name="Han D.M."/>
            <person name="Jeon C.O."/>
        </authorList>
    </citation>
    <scope>NUCLEOTIDE SEQUENCE</scope>
    <source>
        <strain evidence="2">R24</strain>
    </source>
</reference>
<dbReference type="InterPro" id="IPR052514">
    <property type="entry name" value="SAM-dependent_MTase"/>
</dbReference>
<name>A0ABY5RMF7_9HYPH</name>
<evidence type="ECO:0000259" key="1">
    <source>
        <dbReference type="Pfam" id="PF05050"/>
    </source>
</evidence>
<evidence type="ECO:0000313" key="3">
    <source>
        <dbReference type="Proteomes" id="UP001017257"/>
    </source>
</evidence>
<keyword evidence="2" id="KW-0808">Transferase</keyword>
<dbReference type="NCBIfam" id="TIGR01444">
    <property type="entry name" value="fkbM_fam"/>
    <property type="match status" value="1"/>
</dbReference>
<dbReference type="Gene3D" id="3.40.50.150">
    <property type="entry name" value="Vaccinia Virus protein VP39"/>
    <property type="match status" value="1"/>
</dbReference>
<dbReference type="GO" id="GO:0008168">
    <property type="term" value="F:methyltransferase activity"/>
    <property type="evidence" value="ECO:0007669"/>
    <property type="project" value="UniProtKB-KW"/>
</dbReference>